<dbReference type="Proteomes" id="UP000662747">
    <property type="component" value="Chromosome"/>
</dbReference>
<gene>
    <name evidence="3" type="ORF">JY651_29300</name>
</gene>
<protein>
    <submittedName>
        <fullName evidence="3">Uncharacterized protein</fullName>
    </submittedName>
</protein>
<feature type="compositionally biased region" description="Low complexity" evidence="1">
    <location>
        <begin position="22"/>
        <end position="50"/>
    </location>
</feature>
<accession>A0ABX7NLB9</accession>
<sequence>MRTALALLTLLAAAPVLAQDSASASGTGTSSASPPSGTNTSGTNTSTSAGKKPRKVIRLDAITVEGRIQKPQAFYILPRSNLSFDELGRTETFVPKVVKSVEQDPF</sequence>
<dbReference type="EMBL" id="CP071090">
    <property type="protein sequence ID" value="QSQ19413.1"/>
    <property type="molecule type" value="Genomic_DNA"/>
</dbReference>
<reference evidence="3 4" key="1">
    <citation type="submission" date="2021-02" db="EMBL/GenBank/DDBJ databases">
        <title>De Novo genome assembly of isolated myxobacteria.</title>
        <authorList>
            <person name="Stevens D.C."/>
        </authorList>
    </citation>
    <scope>NUCLEOTIDE SEQUENCE [LARGE SCALE GENOMIC DNA]</scope>
    <source>
        <strain evidence="4">SCPEA02</strain>
    </source>
</reference>
<proteinExistence type="predicted"/>
<keyword evidence="4" id="KW-1185">Reference proteome</keyword>
<evidence type="ECO:0000313" key="3">
    <source>
        <dbReference type="EMBL" id="QSQ19413.1"/>
    </source>
</evidence>
<feature type="region of interest" description="Disordered" evidence="1">
    <location>
        <begin position="22"/>
        <end position="54"/>
    </location>
</feature>
<organism evidence="3 4">
    <name type="scientific">Pyxidicoccus parkwayensis</name>
    <dbReference type="NCBI Taxonomy" id="2813578"/>
    <lineage>
        <taxon>Bacteria</taxon>
        <taxon>Pseudomonadati</taxon>
        <taxon>Myxococcota</taxon>
        <taxon>Myxococcia</taxon>
        <taxon>Myxococcales</taxon>
        <taxon>Cystobacterineae</taxon>
        <taxon>Myxococcaceae</taxon>
        <taxon>Pyxidicoccus</taxon>
    </lineage>
</organism>
<dbReference type="RefSeq" id="WP_206720997.1">
    <property type="nucleotide sequence ID" value="NZ_CP071090.1"/>
</dbReference>
<evidence type="ECO:0000256" key="2">
    <source>
        <dbReference type="SAM" id="SignalP"/>
    </source>
</evidence>
<keyword evidence="2" id="KW-0732">Signal</keyword>
<feature type="signal peptide" evidence="2">
    <location>
        <begin position="1"/>
        <end position="18"/>
    </location>
</feature>
<evidence type="ECO:0000313" key="4">
    <source>
        <dbReference type="Proteomes" id="UP000662747"/>
    </source>
</evidence>
<feature type="chain" id="PRO_5046562862" evidence="2">
    <location>
        <begin position="19"/>
        <end position="106"/>
    </location>
</feature>
<name>A0ABX7NLB9_9BACT</name>
<evidence type="ECO:0000256" key="1">
    <source>
        <dbReference type="SAM" id="MobiDB-lite"/>
    </source>
</evidence>